<comment type="caution">
    <text evidence="1">The sequence shown here is derived from an EMBL/GenBank/DDBJ whole genome shotgun (WGS) entry which is preliminary data.</text>
</comment>
<evidence type="ECO:0000313" key="1">
    <source>
        <dbReference type="EMBL" id="SPJ93236.1"/>
    </source>
</evidence>
<name>A0AAE8MNY7_9HYPO</name>
<reference evidence="1" key="1">
    <citation type="submission" date="2018-03" db="EMBL/GenBank/DDBJ databases">
        <authorList>
            <person name="Guldener U."/>
        </authorList>
    </citation>
    <scope>NUCLEOTIDE SEQUENCE</scope>
</reference>
<keyword evidence="2" id="KW-1185">Reference proteome</keyword>
<gene>
    <name evidence="1" type="ORF">FTOL_13842</name>
</gene>
<proteinExistence type="predicted"/>
<protein>
    <submittedName>
        <fullName evidence="1">Uncharacterized protein</fullName>
    </submittedName>
</protein>
<sequence>MTSIRTEANVLHPKHATHAMLSRGSIWRPTVALKEKGRPW</sequence>
<accession>A0AAE8MNY7</accession>
<dbReference type="EMBL" id="ONZP01001103">
    <property type="protein sequence ID" value="SPJ93236.1"/>
    <property type="molecule type" value="Genomic_DNA"/>
</dbReference>
<evidence type="ECO:0000313" key="2">
    <source>
        <dbReference type="Proteomes" id="UP001187734"/>
    </source>
</evidence>
<dbReference type="Proteomes" id="UP001187734">
    <property type="component" value="Unassembled WGS sequence"/>
</dbReference>
<dbReference type="AlphaFoldDB" id="A0AAE8MNY7"/>
<organism evidence="1 2">
    <name type="scientific">Fusarium torulosum</name>
    <dbReference type="NCBI Taxonomy" id="33205"/>
    <lineage>
        <taxon>Eukaryota</taxon>
        <taxon>Fungi</taxon>
        <taxon>Dikarya</taxon>
        <taxon>Ascomycota</taxon>
        <taxon>Pezizomycotina</taxon>
        <taxon>Sordariomycetes</taxon>
        <taxon>Hypocreomycetidae</taxon>
        <taxon>Hypocreales</taxon>
        <taxon>Nectriaceae</taxon>
        <taxon>Fusarium</taxon>
    </lineage>
</organism>